<evidence type="ECO:0000313" key="4">
    <source>
        <dbReference type="Proteomes" id="UP000280455"/>
    </source>
</evidence>
<feature type="signal peptide" evidence="2">
    <location>
        <begin position="1"/>
        <end position="28"/>
    </location>
</feature>
<protein>
    <submittedName>
        <fullName evidence="3">Fap</fullName>
    </submittedName>
</protein>
<name>A0AAD0ZIX9_9PSED</name>
<feature type="chain" id="PRO_5042220297" evidence="2">
    <location>
        <begin position="29"/>
        <end position="153"/>
    </location>
</feature>
<proteinExistence type="predicted"/>
<evidence type="ECO:0000256" key="2">
    <source>
        <dbReference type="SAM" id="SignalP"/>
    </source>
</evidence>
<dbReference type="EMBL" id="CP027750">
    <property type="protein sequence ID" value="AZE29727.1"/>
    <property type="molecule type" value="Genomic_DNA"/>
</dbReference>
<sequence length="153" mass="15425">MENRNSALTHLLLIGCAIGSLLSLPVQAADDIRDGRIVLDRDVQPRSVGRPPLHPDPYPTTVNANPSARVKQMTSNTELSDGDFAGVSSGSTISSSVMPNGVNLQGLNSVANPNGMAGMSAGHGGGSGGAISGTINRSLNSGLAPLGRLAGGQ</sequence>
<organism evidence="3 4">
    <name type="scientific">Pseudomonas chlororaphis subsp. aureofaciens</name>
    <dbReference type="NCBI Taxonomy" id="587851"/>
    <lineage>
        <taxon>Bacteria</taxon>
        <taxon>Pseudomonadati</taxon>
        <taxon>Pseudomonadota</taxon>
        <taxon>Gammaproteobacteria</taxon>
        <taxon>Pseudomonadales</taxon>
        <taxon>Pseudomonadaceae</taxon>
        <taxon>Pseudomonas</taxon>
    </lineage>
</organism>
<evidence type="ECO:0000313" key="3">
    <source>
        <dbReference type="EMBL" id="AZE29727.1"/>
    </source>
</evidence>
<dbReference type="RefSeq" id="WP_009048890.1">
    <property type="nucleotide sequence ID" value="NZ_CP027722.1"/>
</dbReference>
<evidence type="ECO:0000256" key="1">
    <source>
        <dbReference type="SAM" id="MobiDB-lite"/>
    </source>
</evidence>
<feature type="region of interest" description="Disordered" evidence="1">
    <location>
        <begin position="45"/>
        <end position="66"/>
    </location>
</feature>
<keyword evidence="2" id="KW-0732">Signal</keyword>
<reference evidence="3 4" key="1">
    <citation type="submission" date="2018-03" db="EMBL/GenBank/DDBJ databases">
        <title>Diversity of phytobeneficial traits revealed by whole-genome analysis of worldwide-isolated phenazine-producing Pseudomonas spp.</title>
        <authorList>
            <person name="Biessy A."/>
            <person name="Novinscak A."/>
            <person name="Blom J."/>
            <person name="Leger G."/>
            <person name="Thomashow L.S."/>
            <person name="Cazorla F.M."/>
            <person name="Josic D."/>
            <person name="Filion M."/>
        </authorList>
    </citation>
    <scope>NUCLEOTIDE SEQUENCE [LARGE SCALE GENOMIC DNA]</scope>
    <source>
        <strain evidence="3 4">ChPhzS24</strain>
    </source>
</reference>
<gene>
    <name evidence="3" type="ORF">C4K07_2942</name>
</gene>
<dbReference type="AlphaFoldDB" id="A0AAD0ZIX9"/>
<dbReference type="PROSITE" id="PS51257">
    <property type="entry name" value="PROKAR_LIPOPROTEIN"/>
    <property type="match status" value="1"/>
</dbReference>
<accession>A0AAD0ZIX9</accession>
<dbReference type="Proteomes" id="UP000280455">
    <property type="component" value="Chromosome"/>
</dbReference>